<sequence length="201" mass="23222">MEILSKILNNSELAEKIRFKCDIELYPQLQKSDDMDGKITWNIDGKAFGVDASGGEFILLSDGTIGFNSSEGETGRIAENIKELFSLLVNCPCFHDFLMPDIYKDKILLKKYADKIEKQYREEFNDMTEYDWDTIKIEIAKELNFSLDDNIAENTLIKFFKAATREPQYKSTYHEEDGSLTLSEPFISRPMGEWIRKNIGE</sequence>
<dbReference type="Proteomes" id="UP000070401">
    <property type="component" value="Unassembled WGS sequence"/>
</dbReference>
<organism evidence="1 2">
    <name type="scientific">Fusobacterium nucleatum</name>
    <dbReference type="NCBI Taxonomy" id="851"/>
    <lineage>
        <taxon>Bacteria</taxon>
        <taxon>Fusobacteriati</taxon>
        <taxon>Fusobacteriota</taxon>
        <taxon>Fusobacteriia</taxon>
        <taxon>Fusobacteriales</taxon>
        <taxon>Fusobacteriaceae</taxon>
        <taxon>Fusobacterium</taxon>
    </lineage>
</organism>
<keyword evidence="2" id="KW-1185">Reference proteome</keyword>
<dbReference type="EMBL" id="LRPY01000273">
    <property type="protein sequence ID" value="KXA13582.1"/>
    <property type="molecule type" value="Genomic_DNA"/>
</dbReference>
<evidence type="ECO:0000313" key="1">
    <source>
        <dbReference type="EMBL" id="KXA13582.1"/>
    </source>
</evidence>
<dbReference type="RefSeq" id="WP_060798972.1">
    <property type="nucleotide sequence ID" value="NZ_KQ956795.1"/>
</dbReference>
<dbReference type="AlphaFoldDB" id="A0A133NBD8"/>
<name>A0A133NBD8_FUSNU</name>
<dbReference type="PATRIC" id="fig|851.8.peg.2396"/>
<accession>A0A133NBD8</accession>
<protein>
    <submittedName>
        <fullName evidence="1">Uncharacterized protein</fullName>
    </submittedName>
</protein>
<evidence type="ECO:0000313" key="2">
    <source>
        <dbReference type="Proteomes" id="UP000070401"/>
    </source>
</evidence>
<comment type="caution">
    <text evidence="1">The sequence shown here is derived from an EMBL/GenBank/DDBJ whole genome shotgun (WGS) entry which is preliminary data.</text>
</comment>
<reference evidence="2" key="1">
    <citation type="submission" date="2016-01" db="EMBL/GenBank/DDBJ databases">
        <authorList>
            <person name="Mitreva M."/>
            <person name="Pepin K.H."/>
            <person name="Mihindukulasuriya K.A."/>
            <person name="Fulton R."/>
            <person name="Fronick C."/>
            <person name="O'Laughlin M."/>
            <person name="Miner T."/>
            <person name="Herter B."/>
            <person name="Rosa B.A."/>
            <person name="Cordes M."/>
            <person name="Tomlinson C."/>
            <person name="Wollam A."/>
            <person name="Palsikar V.B."/>
            <person name="Mardis E.R."/>
            <person name="Wilson R.K."/>
        </authorList>
    </citation>
    <scope>NUCLEOTIDE SEQUENCE [LARGE SCALE GENOMIC DNA]</scope>
    <source>
        <strain evidence="2">MJR7757B</strain>
    </source>
</reference>
<gene>
    <name evidence="1" type="ORF">HMPREF3221_02373</name>
</gene>
<proteinExistence type="predicted"/>